<feature type="transmembrane region" description="Helical" evidence="2">
    <location>
        <begin position="203"/>
        <end position="225"/>
    </location>
</feature>
<reference evidence="3" key="1">
    <citation type="submission" date="2021-01" db="EMBL/GenBank/DDBJ databases">
        <authorList>
            <person name="Corre E."/>
            <person name="Pelletier E."/>
            <person name="Niang G."/>
            <person name="Scheremetjew M."/>
            <person name="Finn R."/>
            <person name="Kale V."/>
            <person name="Holt S."/>
            <person name="Cochrane G."/>
            <person name="Meng A."/>
            <person name="Brown T."/>
            <person name="Cohen L."/>
        </authorList>
    </citation>
    <scope>NUCLEOTIDE SEQUENCE</scope>
    <source>
        <strain evidence="3">CCMP3105</strain>
    </source>
</reference>
<keyword evidence="2" id="KW-1133">Transmembrane helix</keyword>
<organism evidence="3">
    <name type="scientific">Alexandrium monilatum</name>
    <dbReference type="NCBI Taxonomy" id="311494"/>
    <lineage>
        <taxon>Eukaryota</taxon>
        <taxon>Sar</taxon>
        <taxon>Alveolata</taxon>
        <taxon>Dinophyceae</taxon>
        <taxon>Gonyaulacales</taxon>
        <taxon>Pyrocystaceae</taxon>
        <taxon>Alexandrium</taxon>
    </lineage>
</organism>
<gene>
    <name evidence="3" type="ORF">AMON00008_LOCUS42981</name>
</gene>
<feature type="compositionally biased region" description="Low complexity" evidence="1">
    <location>
        <begin position="497"/>
        <end position="516"/>
    </location>
</feature>
<feature type="transmembrane region" description="Helical" evidence="2">
    <location>
        <begin position="179"/>
        <end position="197"/>
    </location>
</feature>
<accession>A0A7S4S245</accession>
<keyword evidence="2" id="KW-0472">Membrane</keyword>
<dbReference type="EMBL" id="HBNR01061048">
    <property type="protein sequence ID" value="CAE4630227.1"/>
    <property type="molecule type" value="Transcribed_RNA"/>
</dbReference>
<feature type="region of interest" description="Disordered" evidence="1">
    <location>
        <begin position="497"/>
        <end position="523"/>
    </location>
</feature>
<evidence type="ECO:0000256" key="1">
    <source>
        <dbReference type="SAM" id="MobiDB-lite"/>
    </source>
</evidence>
<dbReference type="AlphaFoldDB" id="A0A7S4S245"/>
<feature type="transmembrane region" description="Helical" evidence="2">
    <location>
        <begin position="458"/>
        <end position="479"/>
    </location>
</feature>
<proteinExistence type="predicted"/>
<keyword evidence="2" id="KW-0812">Transmembrane</keyword>
<sequence>MAPGGSHNGGVFGGDEAAVLLAGLCTRESLDRAVDAGVIATAAAVLGWQGYKRPKTTGVVAAVWLLWLVCKIVEGKSAWAEFTGNASHARSATESAVREVGSMLAAWAALLLPFAVDAKRVLAPAASQAGHCLSSLWQLLAWWQRGLLALCMLALVGTVSAASTAVAAVQRHTGAVGEVLFQFSFAVCGPCLWWLTAHLPCEFSNLLVSIAISFVPTLLSVRALLQLEQEREGVDPGYEALPKTGQLFAPEWSPEESTSDKEAPSPELQQRLCAWLSYWSCWPFFHLACMMRNTELVPNQSKPAVDGLLLALAAWAQVWQASRVAPYIYMACAGCLSRFSEHAAEATSAASNSAAGLAFRMWEASSSMLLGEHGSRWAMVAAGAAAALVLASFVLHVMALANALLTLGILAGIGFDSARCAARCNSEATPSRLAFWVVSTCWLWLCSLPLGAGSLLAAWTPLVLAVAVAFGELMLKALVRVLRAAASMLLARSRGGHASEGPQAAQEAEPQGQLAADLEASPI</sequence>
<feature type="transmembrane region" description="Helical" evidence="2">
    <location>
        <begin position="403"/>
        <end position="421"/>
    </location>
</feature>
<evidence type="ECO:0000256" key="2">
    <source>
        <dbReference type="SAM" id="Phobius"/>
    </source>
</evidence>
<feature type="transmembrane region" description="Helical" evidence="2">
    <location>
        <begin position="433"/>
        <end position="452"/>
    </location>
</feature>
<feature type="transmembrane region" description="Helical" evidence="2">
    <location>
        <begin position="146"/>
        <end position="167"/>
    </location>
</feature>
<evidence type="ECO:0000313" key="3">
    <source>
        <dbReference type="EMBL" id="CAE4630227.1"/>
    </source>
</evidence>
<protein>
    <submittedName>
        <fullName evidence="3">Uncharacterized protein</fullName>
    </submittedName>
</protein>
<name>A0A7S4S245_9DINO</name>